<dbReference type="SUPFAM" id="SSF52540">
    <property type="entry name" value="P-loop containing nucleoside triphosphate hydrolases"/>
    <property type="match status" value="2"/>
</dbReference>
<evidence type="ECO:0000256" key="6">
    <source>
        <dbReference type="SAM" id="Coils"/>
    </source>
</evidence>
<keyword evidence="3 8" id="KW-0067">ATP-binding</keyword>
<evidence type="ECO:0000256" key="4">
    <source>
        <dbReference type="ARBA" id="ARBA00061571"/>
    </source>
</evidence>
<dbReference type="InterPro" id="IPR032781">
    <property type="entry name" value="ABC_tran_Xtn"/>
</dbReference>
<dbReference type="InterPro" id="IPR037118">
    <property type="entry name" value="Val-tRNA_synth_C_sf"/>
</dbReference>
<comment type="caution">
    <text evidence="8">The sequence shown here is derived from an EMBL/GenBank/DDBJ whole genome shotgun (WGS) entry which is preliminary data.</text>
</comment>
<evidence type="ECO:0000256" key="5">
    <source>
        <dbReference type="ARBA" id="ARBA00069073"/>
    </source>
</evidence>
<keyword evidence="2" id="KW-0547">Nucleotide-binding</keyword>
<evidence type="ECO:0000256" key="2">
    <source>
        <dbReference type="ARBA" id="ARBA00022741"/>
    </source>
</evidence>
<accession>A0A545T4K6</accession>
<reference evidence="8 9" key="1">
    <citation type="submission" date="2019-06" db="EMBL/GenBank/DDBJ databases">
        <title>Draft genome of Aliikangiella marina GYP-15.</title>
        <authorList>
            <person name="Wang G."/>
        </authorList>
    </citation>
    <scope>NUCLEOTIDE SEQUENCE [LARGE SCALE GENOMIC DNA]</scope>
    <source>
        <strain evidence="8 9">GYP-15</strain>
    </source>
</reference>
<sequence>MIRFKKLSLFQGSKQLLDKVDLTLYPDHKIGIVGKNGCGKSSVFQLLKNELAAEQGDLEFPPKWRISSAKQETPASDLSAVDYVLSGHQEYFQLTQALIDAEKQEDGHRIAEIHAKLEAINGWSLPSEAAKLLTGLSFTEAQMASPVKALSGGWRMRLNLAQALIQPAELLLLDEPTNHLDLEAVLWLQDFLRKYQGMLMTISHDRDFLDSFSTHILHFDNQNINCYSGNYSSFEKQKHEREVLQQAQFEKQQKEIEHLEKFITRFKAKASKATQAQSRVKALEKMDRVSAVQIRTKFGFEFSPINKNITELINIQDANVGYEDKNIINQIRMRILAGQRIGLLGRNGEGKSTLIKLICGELEARGGELNRNKHFAAGYFAQHQVEQLNLDQSPVWHIQSLGTDISEQDARNFLGGFAFHGDKTQDKVAGFSGGEKARLVLAMITWRKPNLLLLDEPTNHFDIEMREALALALQDYDGAVLLVAHDKNLMESVVDEFWLVNDGKVNPFNGDLQDYQKWLNENRWGAAAKADVKEKNNSAQAKKEQKRLQAELRQQKAPLTNRLKKVDLLITKLQNESQALEELLADNELYNDANKEKMTQTVDRSNQVKMELEQLEEEWLDLSEKIEGFSE</sequence>
<keyword evidence="1" id="KW-0677">Repeat</keyword>
<dbReference type="GO" id="GO:0005524">
    <property type="term" value="F:ATP binding"/>
    <property type="evidence" value="ECO:0007669"/>
    <property type="project" value="UniProtKB-KW"/>
</dbReference>
<dbReference type="InterPro" id="IPR003439">
    <property type="entry name" value="ABC_transporter-like_ATP-bd"/>
</dbReference>
<dbReference type="PROSITE" id="PS50893">
    <property type="entry name" value="ABC_TRANSPORTER_2"/>
    <property type="match status" value="2"/>
</dbReference>
<evidence type="ECO:0000256" key="1">
    <source>
        <dbReference type="ARBA" id="ARBA00022737"/>
    </source>
</evidence>
<dbReference type="SMART" id="SM00382">
    <property type="entry name" value="AAA"/>
    <property type="match status" value="2"/>
</dbReference>
<dbReference type="EMBL" id="VIKR01000005">
    <property type="protein sequence ID" value="TQV72149.1"/>
    <property type="molecule type" value="Genomic_DNA"/>
</dbReference>
<dbReference type="InterPro" id="IPR017871">
    <property type="entry name" value="ABC_transporter-like_CS"/>
</dbReference>
<proteinExistence type="inferred from homology"/>
<keyword evidence="6" id="KW-0175">Coiled coil</keyword>
<dbReference type="PROSITE" id="PS00211">
    <property type="entry name" value="ABC_TRANSPORTER_1"/>
    <property type="match status" value="2"/>
</dbReference>
<dbReference type="InterPro" id="IPR003593">
    <property type="entry name" value="AAA+_ATPase"/>
</dbReference>
<evidence type="ECO:0000313" key="9">
    <source>
        <dbReference type="Proteomes" id="UP000317839"/>
    </source>
</evidence>
<feature type="coiled-coil region" evidence="6">
    <location>
        <begin position="529"/>
        <end position="625"/>
    </location>
</feature>
<dbReference type="OrthoDB" id="9776369at2"/>
<feature type="domain" description="ABC transporter" evidence="7">
    <location>
        <begin position="2"/>
        <end position="246"/>
    </location>
</feature>
<dbReference type="InterPro" id="IPR050611">
    <property type="entry name" value="ABCF"/>
</dbReference>
<protein>
    <recommendedName>
        <fullName evidence="5">Probable ATP-binding protein YheS</fullName>
    </recommendedName>
</protein>
<evidence type="ECO:0000256" key="3">
    <source>
        <dbReference type="ARBA" id="ARBA00022840"/>
    </source>
</evidence>
<gene>
    <name evidence="8" type="ORF">FLL45_18180</name>
</gene>
<evidence type="ECO:0000313" key="8">
    <source>
        <dbReference type="EMBL" id="TQV72149.1"/>
    </source>
</evidence>
<dbReference type="Gene3D" id="3.40.50.300">
    <property type="entry name" value="P-loop containing nucleotide triphosphate hydrolases"/>
    <property type="match status" value="2"/>
</dbReference>
<dbReference type="FunFam" id="3.40.50.300:FF:002053">
    <property type="entry name" value="ABC transporter ATP-binding protein"/>
    <property type="match status" value="1"/>
</dbReference>
<dbReference type="InterPro" id="IPR027417">
    <property type="entry name" value="P-loop_NTPase"/>
</dbReference>
<dbReference type="GO" id="GO:0016887">
    <property type="term" value="F:ATP hydrolysis activity"/>
    <property type="evidence" value="ECO:0007669"/>
    <property type="project" value="InterPro"/>
</dbReference>
<dbReference type="FunFam" id="3.40.50.300:FF:000011">
    <property type="entry name" value="Putative ABC transporter ATP-binding component"/>
    <property type="match status" value="1"/>
</dbReference>
<dbReference type="CDD" id="cd03221">
    <property type="entry name" value="ABCF_EF-3"/>
    <property type="match status" value="2"/>
</dbReference>
<keyword evidence="9" id="KW-1185">Reference proteome</keyword>
<dbReference type="Gene3D" id="1.10.287.380">
    <property type="entry name" value="Valyl-tRNA synthetase, C-terminal domain"/>
    <property type="match status" value="1"/>
</dbReference>
<feature type="domain" description="ABC transporter" evidence="7">
    <location>
        <begin position="313"/>
        <end position="527"/>
    </location>
</feature>
<dbReference type="AlphaFoldDB" id="A0A545T4K6"/>
<dbReference type="PANTHER" id="PTHR19211:SF14">
    <property type="entry name" value="ATP-BINDING CASSETTE SUB-FAMILY F MEMBER 1"/>
    <property type="match status" value="1"/>
</dbReference>
<dbReference type="Pfam" id="PF12848">
    <property type="entry name" value="ABC_tran_Xtn"/>
    <property type="match status" value="1"/>
</dbReference>
<dbReference type="Pfam" id="PF00005">
    <property type="entry name" value="ABC_tran"/>
    <property type="match status" value="2"/>
</dbReference>
<organism evidence="8 9">
    <name type="scientific">Aliikangiella marina</name>
    <dbReference type="NCBI Taxonomy" id="1712262"/>
    <lineage>
        <taxon>Bacteria</taxon>
        <taxon>Pseudomonadati</taxon>
        <taxon>Pseudomonadota</taxon>
        <taxon>Gammaproteobacteria</taxon>
        <taxon>Oceanospirillales</taxon>
        <taxon>Pleioneaceae</taxon>
        <taxon>Aliikangiella</taxon>
    </lineage>
</organism>
<dbReference type="Proteomes" id="UP000317839">
    <property type="component" value="Unassembled WGS sequence"/>
</dbReference>
<dbReference type="PANTHER" id="PTHR19211">
    <property type="entry name" value="ATP-BINDING TRANSPORT PROTEIN-RELATED"/>
    <property type="match status" value="1"/>
</dbReference>
<name>A0A545T4K6_9GAMM</name>
<comment type="similarity">
    <text evidence="4">Belongs to the ABC transporter superfamily. ABCF family. YheS subfamily.</text>
</comment>
<evidence type="ECO:0000259" key="7">
    <source>
        <dbReference type="PROSITE" id="PS50893"/>
    </source>
</evidence>
<dbReference type="RefSeq" id="WP_142943479.1">
    <property type="nucleotide sequence ID" value="NZ_VIKR01000005.1"/>
</dbReference>